<dbReference type="PANTHER" id="PTHR11548:SF1">
    <property type="entry name" value="THYMIDYLATE SYNTHASE 1"/>
    <property type="match status" value="1"/>
</dbReference>
<dbReference type="EMBL" id="JAKELO010000002">
    <property type="protein sequence ID" value="MDE4908856.1"/>
    <property type="molecule type" value="Genomic_DNA"/>
</dbReference>
<keyword evidence="5" id="KW-0472">Membrane</keyword>
<feature type="domain" description="Thymidylate synthase/dCMP hydroxymethylase" evidence="6">
    <location>
        <begin position="133"/>
        <end position="262"/>
    </location>
</feature>
<keyword evidence="4" id="KW-0545">Nucleotide biosynthesis</keyword>
<evidence type="ECO:0000256" key="3">
    <source>
        <dbReference type="ARBA" id="ARBA00022679"/>
    </source>
</evidence>
<feature type="transmembrane region" description="Helical" evidence="5">
    <location>
        <begin position="12"/>
        <end position="31"/>
    </location>
</feature>
<keyword evidence="2 7" id="KW-0489">Methyltransferase</keyword>
<evidence type="ECO:0000256" key="1">
    <source>
        <dbReference type="ARBA" id="ARBA00022490"/>
    </source>
</evidence>
<dbReference type="InterPro" id="IPR045097">
    <property type="entry name" value="Thymidate_synth/dCMP_Mease"/>
</dbReference>
<dbReference type="GO" id="GO:0032259">
    <property type="term" value="P:methylation"/>
    <property type="evidence" value="ECO:0007669"/>
    <property type="project" value="UniProtKB-KW"/>
</dbReference>
<dbReference type="SUPFAM" id="SSF55831">
    <property type="entry name" value="Thymidylate synthase/dCMP hydroxymethylase"/>
    <property type="match status" value="1"/>
</dbReference>
<sequence length="293" mass="33148">MHACDVVSPGDSLSFVFMPGDFVIFICMGAIEMVYTGRRWYHPAASGEISVMFNVRAFCLGKAHEEVIKTIVRKGNFLVTEDGEKTLELPEPFNIHVGTPFADYMVSPHNMFGERAMQQYVHDLIEGTDSDFVYTYHDRLFDYPRRDDAGNPRGDGHGDGIDQVAYIIEKLRSDPSSRRAEGITWYPEYDDGSKNPPCLQRIQCLVRDGVLNMHVEFRSNDMLSALGANMYALAHLQKHIADALGLHVGWYSHTSVSAHIYYVRDHEELMKYVNGLGLADTIKKLDNSAYIKI</sequence>
<gene>
    <name evidence="7" type="ORF">L0665_09585</name>
</gene>
<comment type="caution">
    <text evidence="7">The sequence shown here is derived from an EMBL/GenBank/DDBJ whole genome shotgun (WGS) entry which is preliminary data.</text>
</comment>
<dbReference type="InterPro" id="IPR023451">
    <property type="entry name" value="Thymidate_synth/dCMP_Mease_dom"/>
</dbReference>
<dbReference type="Pfam" id="PF00303">
    <property type="entry name" value="Thymidylat_synt"/>
    <property type="match status" value="1"/>
</dbReference>
<dbReference type="RefSeq" id="WP_274925467.1">
    <property type="nucleotide sequence ID" value="NZ_JAKELO010000002.1"/>
</dbReference>
<evidence type="ECO:0000313" key="7">
    <source>
        <dbReference type="EMBL" id="MDE4908856.1"/>
    </source>
</evidence>
<dbReference type="Gene3D" id="3.30.572.10">
    <property type="entry name" value="Thymidylate synthase/dCMP hydroxymethylase domain"/>
    <property type="match status" value="1"/>
</dbReference>
<dbReference type="GO" id="GO:0006235">
    <property type="term" value="P:dTTP biosynthetic process"/>
    <property type="evidence" value="ECO:0007669"/>
    <property type="project" value="InterPro"/>
</dbReference>
<keyword evidence="5" id="KW-1133">Transmembrane helix</keyword>
<evidence type="ECO:0000256" key="4">
    <source>
        <dbReference type="ARBA" id="ARBA00022727"/>
    </source>
</evidence>
<keyword evidence="5" id="KW-0812">Transmembrane</keyword>
<dbReference type="InterPro" id="IPR014620">
    <property type="entry name" value="Thymidylate_synthase_arc"/>
</dbReference>
<evidence type="ECO:0000259" key="6">
    <source>
        <dbReference type="Pfam" id="PF00303"/>
    </source>
</evidence>
<dbReference type="EC" id="2.1.1.45" evidence="7"/>
<dbReference type="CDD" id="cd00351">
    <property type="entry name" value="TS_Pyrimidine_HMase"/>
    <property type="match status" value="1"/>
</dbReference>
<dbReference type="Proteomes" id="UP001143747">
    <property type="component" value="Unassembled WGS sequence"/>
</dbReference>
<keyword evidence="3 7" id="KW-0808">Transferase</keyword>
<name>A0A9Q4KW75_9EURY</name>
<dbReference type="GO" id="GO:0004799">
    <property type="term" value="F:thymidylate synthase activity"/>
    <property type="evidence" value="ECO:0007669"/>
    <property type="project" value="UniProtKB-EC"/>
</dbReference>
<reference evidence="7" key="1">
    <citation type="submission" date="2022-01" db="EMBL/GenBank/DDBJ databases">
        <title>Draft genome of Methanogenium marinum DSM 15558.</title>
        <authorList>
            <person name="Chen S.-C."/>
            <person name="You Y.-T."/>
        </authorList>
    </citation>
    <scope>NUCLEOTIDE SEQUENCE</scope>
    <source>
        <strain evidence="7">DSM 15558</strain>
    </source>
</reference>
<keyword evidence="1" id="KW-0963">Cytoplasm</keyword>
<dbReference type="InterPro" id="IPR036926">
    <property type="entry name" value="Thymidate_synth/dCMP_Mease_sf"/>
</dbReference>
<dbReference type="GO" id="GO:0005829">
    <property type="term" value="C:cytosol"/>
    <property type="evidence" value="ECO:0007669"/>
    <property type="project" value="TreeGrafter"/>
</dbReference>
<evidence type="ECO:0000256" key="2">
    <source>
        <dbReference type="ARBA" id="ARBA00022603"/>
    </source>
</evidence>
<dbReference type="GO" id="GO:0006231">
    <property type="term" value="P:dTMP biosynthetic process"/>
    <property type="evidence" value="ECO:0007669"/>
    <property type="project" value="TreeGrafter"/>
</dbReference>
<dbReference type="PANTHER" id="PTHR11548">
    <property type="entry name" value="THYMIDYLATE SYNTHASE 1"/>
    <property type="match status" value="1"/>
</dbReference>
<accession>A0A9Q4KW75</accession>
<keyword evidence="8" id="KW-1185">Reference proteome</keyword>
<organism evidence="7 8">
    <name type="scientific">Methanogenium marinum</name>
    <dbReference type="NCBI Taxonomy" id="348610"/>
    <lineage>
        <taxon>Archaea</taxon>
        <taxon>Methanobacteriati</taxon>
        <taxon>Methanobacteriota</taxon>
        <taxon>Stenosarchaea group</taxon>
        <taxon>Methanomicrobia</taxon>
        <taxon>Methanomicrobiales</taxon>
        <taxon>Methanomicrobiaceae</taxon>
        <taxon>Methanogenium</taxon>
    </lineage>
</organism>
<proteinExistence type="predicted"/>
<protein>
    <submittedName>
        <fullName evidence="7">Thymidylate synthase</fullName>
        <ecNumber evidence="7">2.1.1.45</ecNumber>
    </submittedName>
</protein>
<evidence type="ECO:0000313" key="8">
    <source>
        <dbReference type="Proteomes" id="UP001143747"/>
    </source>
</evidence>
<dbReference type="AlphaFoldDB" id="A0A9Q4KW75"/>
<evidence type="ECO:0000256" key="5">
    <source>
        <dbReference type="SAM" id="Phobius"/>
    </source>
</evidence>
<dbReference type="NCBIfam" id="TIGR03283">
    <property type="entry name" value="thy_syn_methano"/>
    <property type="match status" value="1"/>
</dbReference>